<evidence type="ECO:0000313" key="2">
    <source>
        <dbReference type="Proteomes" id="UP000299102"/>
    </source>
</evidence>
<protein>
    <submittedName>
        <fullName evidence="1">Uncharacterized protein</fullName>
    </submittedName>
</protein>
<keyword evidence="2" id="KW-1185">Reference proteome</keyword>
<evidence type="ECO:0000313" key="1">
    <source>
        <dbReference type="EMBL" id="GBP74476.1"/>
    </source>
</evidence>
<reference evidence="1 2" key="1">
    <citation type="journal article" date="2019" name="Commun. Biol.">
        <title>The bagworm genome reveals a unique fibroin gene that provides high tensile strength.</title>
        <authorList>
            <person name="Kono N."/>
            <person name="Nakamura H."/>
            <person name="Ohtoshi R."/>
            <person name="Tomita M."/>
            <person name="Numata K."/>
            <person name="Arakawa K."/>
        </authorList>
    </citation>
    <scope>NUCLEOTIDE SEQUENCE [LARGE SCALE GENOMIC DNA]</scope>
</reference>
<name>A0A4C1YED4_EUMVA</name>
<dbReference type="Proteomes" id="UP000299102">
    <property type="component" value="Unassembled WGS sequence"/>
</dbReference>
<comment type="caution">
    <text evidence="1">The sequence shown here is derived from an EMBL/GenBank/DDBJ whole genome shotgun (WGS) entry which is preliminary data.</text>
</comment>
<proteinExistence type="predicted"/>
<gene>
    <name evidence="1" type="ORF">EVAR_58977_1</name>
</gene>
<organism evidence="1 2">
    <name type="scientific">Eumeta variegata</name>
    <name type="common">Bagworm moth</name>
    <name type="synonym">Eumeta japonica</name>
    <dbReference type="NCBI Taxonomy" id="151549"/>
    <lineage>
        <taxon>Eukaryota</taxon>
        <taxon>Metazoa</taxon>
        <taxon>Ecdysozoa</taxon>
        <taxon>Arthropoda</taxon>
        <taxon>Hexapoda</taxon>
        <taxon>Insecta</taxon>
        <taxon>Pterygota</taxon>
        <taxon>Neoptera</taxon>
        <taxon>Endopterygota</taxon>
        <taxon>Lepidoptera</taxon>
        <taxon>Glossata</taxon>
        <taxon>Ditrysia</taxon>
        <taxon>Tineoidea</taxon>
        <taxon>Psychidae</taxon>
        <taxon>Oiketicinae</taxon>
        <taxon>Eumeta</taxon>
    </lineage>
</organism>
<dbReference type="AlphaFoldDB" id="A0A4C1YED4"/>
<accession>A0A4C1YED4</accession>
<sequence length="253" mass="28364">MDEILKLIAAVRRSRHRELSVLEPAVFQLNCEFVAKDLRKCYAHGLAIKWDVSNDPDATFGLGCPRTWLQLITDVFAGGTRAAGPRRPLLRLAGVRNRPEQIDVFHAVEHDVLKRGVLVVEHAEPEDQKHRHQYKHRHYCVLNKHRPNPEVEGKCDSKATAECAARAQPGRLYIVVPLQGLRLRNALLNLRATHVAISKHLTRSHSTLGQGAVGATEDGGHQRQPTCGTDGLMHMLDAERTVRLYSGFEPVRL</sequence>
<dbReference type="EMBL" id="BGZK01001209">
    <property type="protein sequence ID" value="GBP74476.1"/>
    <property type="molecule type" value="Genomic_DNA"/>
</dbReference>